<protein>
    <recommendedName>
        <fullName evidence="4">Conjugal transfer protein</fullName>
    </recommendedName>
</protein>
<keyword evidence="1" id="KW-0812">Transmembrane</keyword>
<evidence type="ECO:0000313" key="3">
    <source>
        <dbReference type="Proteomes" id="UP000015750"/>
    </source>
</evidence>
<keyword evidence="1" id="KW-1133">Transmembrane helix</keyword>
<comment type="caution">
    <text evidence="2">The sequence shown here is derived from an EMBL/GenBank/DDBJ whole genome shotgun (WGS) entry which is preliminary data.</text>
</comment>
<dbReference type="EMBL" id="ATIR01000030">
    <property type="protein sequence ID" value="EPI09647.1"/>
    <property type="molecule type" value="Genomic_DNA"/>
</dbReference>
<evidence type="ECO:0000313" key="2">
    <source>
        <dbReference type="EMBL" id="EPI09647.1"/>
    </source>
</evidence>
<feature type="transmembrane region" description="Helical" evidence="1">
    <location>
        <begin position="38"/>
        <end position="60"/>
    </location>
</feature>
<dbReference type="Pfam" id="PF12648">
    <property type="entry name" value="TcpE"/>
    <property type="match status" value="1"/>
</dbReference>
<gene>
    <name evidence="2" type="ORF">D358_01138</name>
</gene>
<organism evidence="2 3">
    <name type="scientific">Enterococcus faecalis RP2S-4</name>
    <dbReference type="NCBI Taxonomy" id="1244145"/>
    <lineage>
        <taxon>Bacteria</taxon>
        <taxon>Bacillati</taxon>
        <taxon>Bacillota</taxon>
        <taxon>Bacilli</taxon>
        <taxon>Lactobacillales</taxon>
        <taxon>Enterococcaceae</taxon>
        <taxon>Enterococcus</taxon>
    </lineage>
</organism>
<dbReference type="AlphaFoldDB" id="A0ABC9TML2"/>
<keyword evidence="1" id="KW-0472">Membrane</keyword>
<dbReference type="InterPro" id="IPR025608">
    <property type="entry name" value="TcpE"/>
</dbReference>
<proteinExistence type="predicted"/>
<evidence type="ECO:0000256" key="1">
    <source>
        <dbReference type="SAM" id="Phobius"/>
    </source>
</evidence>
<sequence length="150" mass="17296">MSKQSEKPIKEVFDYKEPFQAPQMVREITKKLKLRNAVAAQTIYVAFGTALIVGSVWYLVSGFSQMMVFVTLGLSWGMVELFNRVEPDGKKVHIFLKDYIHYLILYQTKGKVLQHGRLITLNKKETVYERATVEELSIDGSLYQEQEEGQ</sequence>
<dbReference type="Proteomes" id="UP000015750">
    <property type="component" value="Unassembled WGS sequence"/>
</dbReference>
<name>A0ABC9TML2_ENTFL</name>
<reference evidence="2 3" key="1">
    <citation type="submission" date="2013-06" db="EMBL/GenBank/DDBJ databases">
        <authorList>
            <person name="Weinstock G."/>
            <person name="Sodergren E."/>
            <person name="Lobos E.A."/>
            <person name="Fulton L."/>
            <person name="Fulton R."/>
            <person name="Courtney L."/>
            <person name="Fronick C."/>
            <person name="O'Laughlin M."/>
            <person name="Godfrey J."/>
            <person name="Wilson R.M."/>
            <person name="Miner T."/>
            <person name="Farmer C."/>
            <person name="Delehaunty K."/>
            <person name="Cordes M."/>
            <person name="Minx P."/>
            <person name="Tomlinson C."/>
            <person name="Chen J."/>
            <person name="Wollam A."/>
            <person name="Pepin K.H."/>
            <person name="Bhonagiri V."/>
            <person name="Zhang X."/>
            <person name="Warren W."/>
            <person name="Mitreva M."/>
            <person name="Mardis E.R."/>
            <person name="Wilson R.K."/>
        </authorList>
    </citation>
    <scope>NUCLEOTIDE SEQUENCE [LARGE SCALE GENOMIC DNA]</scope>
    <source>
        <strain evidence="2 3">RP2S-4</strain>
    </source>
</reference>
<accession>A0ABC9TML2</accession>
<evidence type="ECO:0008006" key="4">
    <source>
        <dbReference type="Google" id="ProtNLM"/>
    </source>
</evidence>
<dbReference type="RefSeq" id="WP_016627213.1">
    <property type="nucleotide sequence ID" value="NZ_KE351861.1"/>
</dbReference>